<dbReference type="SUPFAM" id="SSF56574">
    <property type="entry name" value="Serpins"/>
    <property type="match status" value="1"/>
</dbReference>
<dbReference type="Ensembl" id="ENSSPUT00000023312.1">
    <property type="protein sequence ID" value="ENSSPUP00000021881.1"/>
    <property type="gene ID" value="ENSSPUG00000016787.1"/>
</dbReference>
<dbReference type="GeneTree" id="ENSGT00940000159681"/>
<reference evidence="4" key="1">
    <citation type="submission" date="2025-08" db="UniProtKB">
        <authorList>
            <consortium name="Ensembl"/>
        </authorList>
    </citation>
    <scope>IDENTIFICATION</scope>
</reference>
<name>A0A8D0HKP7_SPHPU</name>
<sequence>MKSWLILMCLAATIAVACSEHSVSESNGWKSTYLLTPGDSDNTTGREDSNGQFTLSKYGQEKGTEEPEVETRNTSNEGKDHSVGFAAMANTTEKKEEPISADSHELERVSERDHLGSLNATEPTTVFSTTEPTTAATTAEPTIVFSTTEPTTAATTAPQRCQHSDPWATCANPSSEDKAKLAEALTEFALRFYKTVISSERDDSNVVFSPLSVAVALSHLLLGARDETKRDLEMLLSYPEDFTCVHAAMKLLVKSEALISASTIFFHKGE</sequence>
<dbReference type="InterPro" id="IPR023796">
    <property type="entry name" value="Serpin_dom"/>
</dbReference>
<dbReference type="InterPro" id="IPR036186">
    <property type="entry name" value="Serpin_sf"/>
</dbReference>
<dbReference type="AlphaFoldDB" id="A0A8D0HKP7"/>
<feature type="signal peptide" evidence="2">
    <location>
        <begin position="1"/>
        <end position="19"/>
    </location>
</feature>
<keyword evidence="5" id="KW-1185">Reference proteome</keyword>
<dbReference type="Pfam" id="PF00079">
    <property type="entry name" value="Serpin"/>
    <property type="match status" value="1"/>
</dbReference>
<feature type="domain" description="Serpin" evidence="3">
    <location>
        <begin position="184"/>
        <end position="254"/>
    </location>
</feature>
<gene>
    <name evidence="4" type="primary">SERPING1</name>
</gene>
<evidence type="ECO:0000259" key="3">
    <source>
        <dbReference type="Pfam" id="PF00079"/>
    </source>
</evidence>
<keyword evidence="2" id="KW-0732">Signal</keyword>
<evidence type="ECO:0000313" key="4">
    <source>
        <dbReference type="Ensembl" id="ENSSPUP00000021881.1"/>
    </source>
</evidence>
<feature type="region of interest" description="Disordered" evidence="1">
    <location>
        <begin position="39"/>
        <end position="81"/>
    </location>
</feature>
<accession>A0A8D0HKP7</accession>
<organism evidence="4 5">
    <name type="scientific">Sphenodon punctatus</name>
    <name type="common">Tuatara</name>
    <name type="synonym">Hatteria punctata</name>
    <dbReference type="NCBI Taxonomy" id="8508"/>
    <lineage>
        <taxon>Eukaryota</taxon>
        <taxon>Metazoa</taxon>
        <taxon>Chordata</taxon>
        <taxon>Craniata</taxon>
        <taxon>Vertebrata</taxon>
        <taxon>Euteleostomi</taxon>
        <taxon>Lepidosauria</taxon>
        <taxon>Sphenodontia</taxon>
        <taxon>Sphenodontidae</taxon>
        <taxon>Sphenodon</taxon>
    </lineage>
</organism>
<feature type="chain" id="PRO_5034358415" evidence="2">
    <location>
        <begin position="20"/>
        <end position="270"/>
    </location>
</feature>
<dbReference type="Proteomes" id="UP000694392">
    <property type="component" value="Unplaced"/>
</dbReference>
<proteinExistence type="predicted"/>
<reference evidence="4" key="2">
    <citation type="submission" date="2025-09" db="UniProtKB">
        <authorList>
            <consortium name="Ensembl"/>
        </authorList>
    </citation>
    <scope>IDENTIFICATION</scope>
</reference>
<evidence type="ECO:0000256" key="1">
    <source>
        <dbReference type="SAM" id="MobiDB-lite"/>
    </source>
</evidence>
<evidence type="ECO:0000313" key="5">
    <source>
        <dbReference type="Proteomes" id="UP000694392"/>
    </source>
</evidence>
<protein>
    <submittedName>
        <fullName evidence="4">Serpin family G member 1</fullName>
    </submittedName>
</protein>
<dbReference type="InterPro" id="IPR042178">
    <property type="entry name" value="Serpin_sf_1"/>
</dbReference>
<feature type="compositionally biased region" description="Basic and acidic residues" evidence="1">
    <location>
        <begin position="59"/>
        <end position="81"/>
    </location>
</feature>
<dbReference type="PROSITE" id="PS51257">
    <property type="entry name" value="PROKAR_LIPOPROTEIN"/>
    <property type="match status" value="1"/>
</dbReference>
<evidence type="ECO:0000256" key="2">
    <source>
        <dbReference type="SAM" id="SignalP"/>
    </source>
</evidence>
<dbReference type="Gene3D" id="3.30.497.10">
    <property type="entry name" value="Antithrombin, subunit I, domain 2"/>
    <property type="match status" value="1"/>
</dbReference>